<comment type="caution">
    <text evidence="2">The sequence shown here is derived from an EMBL/GenBank/DDBJ whole genome shotgun (WGS) entry which is preliminary data.</text>
</comment>
<evidence type="ECO:0000313" key="3">
    <source>
        <dbReference type="Proteomes" id="UP000765509"/>
    </source>
</evidence>
<dbReference type="OrthoDB" id="2516191at2759"/>
<organism evidence="2 3">
    <name type="scientific">Austropuccinia psidii MF-1</name>
    <dbReference type="NCBI Taxonomy" id="1389203"/>
    <lineage>
        <taxon>Eukaryota</taxon>
        <taxon>Fungi</taxon>
        <taxon>Dikarya</taxon>
        <taxon>Basidiomycota</taxon>
        <taxon>Pucciniomycotina</taxon>
        <taxon>Pucciniomycetes</taxon>
        <taxon>Pucciniales</taxon>
        <taxon>Sphaerophragmiaceae</taxon>
        <taxon>Austropuccinia</taxon>
    </lineage>
</organism>
<proteinExistence type="predicted"/>
<gene>
    <name evidence="2" type="ORF">O181_079097</name>
</gene>
<evidence type="ECO:0000256" key="1">
    <source>
        <dbReference type="SAM" id="MobiDB-lite"/>
    </source>
</evidence>
<protein>
    <submittedName>
        <fullName evidence="2">Uncharacterized protein</fullName>
    </submittedName>
</protein>
<name>A0A9Q3IG71_9BASI</name>
<dbReference type="AlphaFoldDB" id="A0A9Q3IG71"/>
<feature type="region of interest" description="Disordered" evidence="1">
    <location>
        <begin position="142"/>
        <end position="164"/>
    </location>
</feature>
<reference evidence="2" key="1">
    <citation type="submission" date="2021-03" db="EMBL/GenBank/DDBJ databases">
        <title>Draft genome sequence of rust myrtle Austropuccinia psidii MF-1, a brazilian biotype.</title>
        <authorList>
            <person name="Quecine M.C."/>
            <person name="Pachon D.M.R."/>
            <person name="Bonatelli M.L."/>
            <person name="Correr F.H."/>
            <person name="Franceschini L.M."/>
            <person name="Leite T.F."/>
            <person name="Margarido G.R.A."/>
            <person name="Almeida C.A."/>
            <person name="Ferrarezi J.A."/>
            <person name="Labate C.A."/>
        </authorList>
    </citation>
    <scope>NUCLEOTIDE SEQUENCE</scope>
    <source>
        <strain evidence="2">MF-1</strain>
    </source>
</reference>
<accession>A0A9Q3IG71</accession>
<sequence length="164" mass="18537">MVKYLPEFEGILLNNKSSFLNCWEALGSSCGKKSIIVLSQTLHTLINPHYKPGSSLETHINEYHKLHAHYQSLTASTASSMQLTNDMAAIYFLHSLDNAKEPSSLCQTMYDLKPFELNGITDRVSVEHACRQNDTDVVLLTDKHKQKESSNKNTQKDETPKCHK</sequence>
<evidence type="ECO:0000313" key="2">
    <source>
        <dbReference type="EMBL" id="MBW0539382.1"/>
    </source>
</evidence>
<keyword evidence="3" id="KW-1185">Reference proteome</keyword>
<dbReference type="Proteomes" id="UP000765509">
    <property type="component" value="Unassembled WGS sequence"/>
</dbReference>
<dbReference type="EMBL" id="AVOT02043989">
    <property type="protein sequence ID" value="MBW0539382.1"/>
    <property type="molecule type" value="Genomic_DNA"/>
</dbReference>